<protein>
    <submittedName>
        <fullName evidence="1">Uncharacterized protein</fullName>
    </submittedName>
</protein>
<dbReference type="Proteomes" id="UP001247805">
    <property type="component" value="Unassembled WGS sequence"/>
</dbReference>
<sequence length="105" mass="12569">MRETYFGELIERVENKIKKQFPKKWDRELFERHLMGYSMRTEQYRLIAWLDSRDISKPAVYIELYDHNNDQQESKNIAVNKPELVKRLLVELKASLTLKNNAAAI</sequence>
<name>A0ABU3SUW4_9ALTE</name>
<evidence type="ECO:0000313" key="2">
    <source>
        <dbReference type="Proteomes" id="UP001247805"/>
    </source>
</evidence>
<proteinExistence type="predicted"/>
<accession>A0ABU3SUW4</accession>
<dbReference type="RefSeq" id="WP_316025432.1">
    <property type="nucleotide sequence ID" value="NZ_JAWDIO010000002.1"/>
</dbReference>
<comment type="caution">
    <text evidence="1">The sequence shown here is derived from an EMBL/GenBank/DDBJ whole genome shotgun (WGS) entry which is preliminary data.</text>
</comment>
<dbReference type="EMBL" id="JAWDIO010000002">
    <property type="protein sequence ID" value="MDU0353782.1"/>
    <property type="molecule type" value="Genomic_DNA"/>
</dbReference>
<dbReference type="InterPro" id="IPR017850">
    <property type="entry name" value="Alkaline_phosphatase_core_sf"/>
</dbReference>
<reference evidence="1 2" key="1">
    <citation type="submission" date="2023-10" db="EMBL/GenBank/DDBJ databases">
        <title>Glaciecola aquimarina strain GGW-M5 nov., isolated from a coastal seawater.</title>
        <authorList>
            <person name="Bayburt H."/>
            <person name="Kim J.M."/>
            <person name="Choi B.J."/>
            <person name="Jeon C.O."/>
        </authorList>
    </citation>
    <scope>NUCLEOTIDE SEQUENCE [LARGE SCALE GENOMIC DNA]</scope>
    <source>
        <strain evidence="1 2">KCTC 32108</strain>
    </source>
</reference>
<keyword evidence="2" id="KW-1185">Reference proteome</keyword>
<dbReference type="Gene3D" id="3.40.720.10">
    <property type="entry name" value="Alkaline Phosphatase, subunit A"/>
    <property type="match status" value="1"/>
</dbReference>
<dbReference type="SUPFAM" id="SSF53649">
    <property type="entry name" value="Alkaline phosphatase-like"/>
    <property type="match status" value="1"/>
</dbReference>
<evidence type="ECO:0000313" key="1">
    <source>
        <dbReference type="EMBL" id="MDU0353782.1"/>
    </source>
</evidence>
<gene>
    <name evidence="1" type="ORF">RS130_07445</name>
</gene>
<organism evidence="1 2">
    <name type="scientific">Paraglaciecola aquimarina</name>
    <dbReference type="NCBI Taxonomy" id="1235557"/>
    <lineage>
        <taxon>Bacteria</taxon>
        <taxon>Pseudomonadati</taxon>
        <taxon>Pseudomonadota</taxon>
        <taxon>Gammaproteobacteria</taxon>
        <taxon>Alteromonadales</taxon>
        <taxon>Alteromonadaceae</taxon>
        <taxon>Paraglaciecola</taxon>
    </lineage>
</organism>